<dbReference type="InterPro" id="IPR056303">
    <property type="entry name" value="AMIN-like"/>
</dbReference>
<accession>A0ABP8SQN5</accession>
<keyword evidence="3" id="KW-1185">Reference proteome</keyword>
<dbReference type="Pfam" id="PF24837">
    <property type="entry name" value="AMIN-like"/>
    <property type="match status" value="1"/>
</dbReference>
<dbReference type="Proteomes" id="UP001500307">
    <property type="component" value="Unassembled WGS sequence"/>
</dbReference>
<gene>
    <name evidence="2" type="ORF">GCM10023176_36260</name>
</gene>
<evidence type="ECO:0000313" key="3">
    <source>
        <dbReference type="Proteomes" id="UP001500307"/>
    </source>
</evidence>
<sequence length="131" mass="14196">MDRVESDGSGDPVDLPGDAYLSIRFDPAQGHFASGRLSYTAPARAIGNPTLRGRAPAGGFEGRLGFGLGLRTTGVPLPVRLAESPGPTARMWSPSTFGPADRTCHGKQRPSYECAFIYDPRYRLPSWDEDR</sequence>
<dbReference type="RefSeq" id="WP_346121043.1">
    <property type="nucleotide sequence ID" value="NZ_BAABGU010000019.1"/>
</dbReference>
<comment type="caution">
    <text evidence="2">The sequence shown here is derived from an EMBL/GenBank/DDBJ whole genome shotgun (WGS) entry which is preliminary data.</text>
</comment>
<evidence type="ECO:0000313" key="2">
    <source>
        <dbReference type="EMBL" id="GAA4572728.1"/>
    </source>
</evidence>
<dbReference type="EMBL" id="BAABGU010000019">
    <property type="protein sequence ID" value="GAA4572728.1"/>
    <property type="molecule type" value="Genomic_DNA"/>
</dbReference>
<proteinExistence type="predicted"/>
<reference evidence="3" key="1">
    <citation type="journal article" date="2019" name="Int. J. Syst. Evol. Microbiol.">
        <title>The Global Catalogue of Microorganisms (GCM) 10K type strain sequencing project: providing services to taxonomists for standard genome sequencing and annotation.</title>
        <authorList>
            <consortium name="The Broad Institute Genomics Platform"/>
            <consortium name="The Broad Institute Genome Sequencing Center for Infectious Disease"/>
            <person name="Wu L."/>
            <person name="Ma J."/>
        </authorList>
    </citation>
    <scope>NUCLEOTIDE SEQUENCE [LARGE SCALE GENOMIC DNA]</scope>
    <source>
        <strain evidence="3">JCM 3175</strain>
    </source>
</reference>
<feature type="domain" description="AMIN-like" evidence="1">
    <location>
        <begin position="2"/>
        <end position="85"/>
    </location>
</feature>
<evidence type="ECO:0000259" key="1">
    <source>
        <dbReference type="Pfam" id="PF24837"/>
    </source>
</evidence>
<protein>
    <recommendedName>
        <fullName evidence="1">AMIN-like domain-containing protein</fullName>
    </recommendedName>
</protein>
<organism evidence="2 3">
    <name type="scientific">Micromonospora coerulea</name>
    <dbReference type="NCBI Taxonomy" id="47856"/>
    <lineage>
        <taxon>Bacteria</taxon>
        <taxon>Bacillati</taxon>
        <taxon>Actinomycetota</taxon>
        <taxon>Actinomycetes</taxon>
        <taxon>Micromonosporales</taxon>
        <taxon>Micromonosporaceae</taxon>
        <taxon>Micromonospora</taxon>
    </lineage>
</organism>
<name>A0ABP8SQN5_9ACTN</name>